<sequence>MVAEMLHTASLIHDDVVDAANERRGIDSLNKKYGQRQSILSGNFIHTQASSIISSIGNPRVISLHSGVVEDIITAEFMQLGTKEDEQERFKHYMRKTHKKTASLIATYCKCFIDDVLDFIVGQEAMGKPTDSDLKLGLANGPVLYAAMEVGRQ</sequence>
<evidence type="ECO:0000256" key="4">
    <source>
        <dbReference type="ARBA" id="ARBA00022723"/>
    </source>
</evidence>
<dbReference type="InterPro" id="IPR008949">
    <property type="entry name" value="Isoprenoid_synthase_dom_sf"/>
</dbReference>
<dbReference type="GO" id="GO:0004659">
    <property type="term" value="F:prenyltransferase activity"/>
    <property type="evidence" value="ECO:0007669"/>
    <property type="project" value="InterPro"/>
</dbReference>
<evidence type="ECO:0000313" key="8">
    <source>
        <dbReference type="Proteomes" id="UP000762676"/>
    </source>
</evidence>
<dbReference type="GO" id="GO:1990234">
    <property type="term" value="C:transferase complex"/>
    <property type="evidence" value="ECO:0007669"/>
    <property type="project" value="TreeGrafter"/>
</dbReference>
<evidence type="ECO:0000256" key="1">
    <source>
        <dbReference type="ARBA" id="ARBA00001946"/>
    </source>
</evidence>
<dbReference type="PANTHER" id="PTHR12001">
    <property type="entry name" value="GERANYLGERANYL PYROPHOSPHATE SYNTHASE"/>
    <property type="match status" value="1"/>
</dbReference>
<keyword evidence="5" id="KW-0460">Magnesium</keyword>
<keyword evidence="8" id="KW-1185">Reference proteome</keyword>
<dbReference type="PANTHER" id="PTHR12001:SF69">
    <property type="entry name" value="ALL TRANS-POLYPRENYL-DIPHOSPHATE SYNTHASE PDSS1"/>
    <property type="match status" value="1"/>
</dbReference>
<evidence type="ECO:0000256" key="3">
    <source>
        <dbReference type="ARBA" id="ARBA00022679"/>
    </source>
</evidence>
<reference evidence="7 8" key="1">
    <citation type="journal article" date="2021" name="Elife">
        <title>Chloroplast acquisition without the gene transfer in kleptoplastic sea slugs, Plakobranchus ocellatus.</title>
        <authorList>
            <person name="Maeda T."/>
            <person name="Takahashi S."/>
            <person name="Yoshida T."/>
            <person name="Shimamura S."/>
            <person name="Takaki Y."/>
            <person name="Nagai Y."/>
            <person name="Toyoda A."/>
            <person name="Suzuki Y."/>
            <person name="Arimoto A."/>
            <person name="Ishii H."/>
            <person name="Satoh N."/>
            <person name="Nishiyama T."/>
            <person name="Hasebe M."/>
            <person name="Maruyama T."/>
            <person name="Minagawa J."/>
            <person name="Obokata J."/>
            <person name="Shigenobu S."/>
        </authorList>
    </citation>
    <scope>NUCLEOTIDE SEQUENCE [LARGE SCALE GENOMIC DNA]</scope>
</reference>
<dbReference type="EMBL" id="BMAT01011564">
    <property type="protein sequence ID" value="GFR75051.1"/>
    <property type="molecule type" value="Genomic_DNA"/>
</dbReference>
<gene>
    <name evidence="7" type="ORF">ElyMa_005768500</name>
</gene>
<dbReference type="GO" id="GO:0006744">
    <property type="term" value="P:ubiquinone biosynthetic process"/>
    <property type="evidence" value="ECO:0007669"/>
    <property type="project" value="TreeGrafter"/>
</dbReference>
<evidence type="ECO:0000313" key="7">
    <source>
        <dbReference type="EMBL" id="GFR75051.1"/>
    </source>
</evidence>
<keyword evidence="6" id="KW-0414">Isoprene biosynthesis</keyword>
<dbReference type="Pfam" id="PF00348">
    <property type="entry name" value="polyprenyl_synt"/>
    <property type="match status" value="1"/>
</dbReference>
<accession>A0AAV4FRR9</accession>
<dbReference type="GO" id="GO:0046872">
    <property type="term" value="F:metal ion binding"/>
    <property type="evidence" value="ECO:0007669"/>
    <property type="project" value="UniProtKB-KW"/>
</dbReference>
<evidence type="ECO:0000256" key="2">
    <source>
        <dbReference type="ARBA" id="ARBA00006706"/>
    </source>
</evidence>
<protein>
    <submittedName>
        <fullName evidence="7">Decaprenyl-diphosphate synthase subunit 1</fullName>
    </submittedName>
</protein>
<organism evidence="7 8">
    <name type="scientific">Elysia marginata</name>
    <dbReference type="NCBI Taxonomy" id="1093978"/>
    <lineage>
        <taxon>Eukaryota</taxon>
        <taxon>Metazoa</taxon>
        <taxon>Spiralia</taxon>
        <taxon>Lophotrochozoa</taxon>
        <taxon>Mollusca</taxon>
        <taxon>Gastropoda</taxon>
        <taxon>Heterobranchia</taxon>
        <taxon>Euthyneura</taxon>
        <taxon>Panpulmonata</taxon>
        <taxon>Sacoglossa</taxon>
        <taxon>Placobranchoidea</taxon>
        <taxon>Plakobranchidae</taxon>
        <taxon>Elysia</taxon>
    </lineage>
</organism>
<dbReference type="AlphaFoldDB" id="A0AAV4FRR9"/>
<proteinExistence type="inferred from homology"/>
<dbReference type="GO" id="GO:0008299">
    <property type="term" value="P:isoprenoid biosynthetic process"/>
    <property type="evidence" value="ECO:0007669"/>
    <property type="project" value="UniProtKB-KW"/>
</dbReference>
<keyword evidence="4" id="KW-0479">Metal-binding</keyword>
<evidence type="ECO:0000256" key="5">
    <source>
        <dbReference type="ARBA" id="ARBA00022842"/>
    </source>
</evidence>
<comment type="cofactor">
    <cofactor evidence="1">
        <name>Mg(2+)</name>
        <dbReference type="ChEBI" id="CHEBI:18420"/>
    </cofactor>
</comment>
<comment type="similarity">
    <text evidence="2">Belongs to the FPP/GGPP synthase family.</text>
</comment>
<dbReference type="Gene3D" id="1.10.600.10">
    <property type="entry name" value="Farnesyl Diphosphate Synthase"/>
    <property type="match status" value="1"/>
</dbReference>
<dbReference type="PROSITE" id="PS00723">
    <property type="entry name" value="POLYPRENYL_SYNTHASE_1"/>
    <property type="match status" value="1"/>
</dbReference>
<comment type="caution">
    <text evidence="7">The sequence shown here is derived from an EMBL/GenBank/DDBJ whole genome shotgun (WGS) entry which is preliminary data.</text>
</comment>
<dbReference type="SUPFAM" id="SSF48576">
    <property type="entry name" value="Terpenoid synthases"/>
    <property type="match status" value="1"/>
</dbReference>
<dbReference type="InterPro" id="IPR000092">
    <property type="entry name" value="Polyprenyl_synt"/>
</dbReference>
<name>A0AAV4FRR9_9GAST</name>
<keyword evidence="3" id="KW-0808">Transferase</keyword>
<dbReference type="GO" id="GO:0005739">
    <property type="term" value="C:mitochondrion"/>
    <property type="evidence" value="ECO:0007669"/>
    <property type="project" value="TreeGrafter"/>
</dbReference>
<dbReference type="Proteomes" id="UP000762676">
    <property type="component" value="Unassembled WGS sequence"/>
</dbReference>
<evidence type="ECO:0000256" key="6">
    <source>
        <dbReference type="ARBA" id="ARBA00023229"/>
    </source>
</evidence>
<dbReference type="InterPro" id="IPR033749">
    <property type="entry name" value="Polyprenyl_synt_CS"/>
</dbReference>